<sequence>MSGSKRKLMDDCLSGFIGQMVRVITRSSHYRGECAGMDTETSNILLKKVVRKNDVGWVDISDHMLIMGASIEAIYVEKSFPFDGNESLILSVEMGELKAIEPETLDVEACE</sequence>
<gene>
    <name evidence="1" type="ORF">PV02_09630</name>
</gene>
<protein>
    <submittedName>
        <fullName evidence="1">Uncharacterized protein</fullName>
    </submittedName>
</protein>
<dbReference type="RefSeq" id="WP_256623224.1">
    <property type="nucleotide sequence ID" value="NZ_JTEO01000005.1"/>
</dbReference>
<name>A0AAE3HBN7_9EURY</name>
<dbReference type="Proteomes" id="UP001206983">
    <property type="component" value="Unassembled WGS sequence"/>
</dbReference>
<evidence type="ECO:0000313" key="1">
    <source>
        <dbReference type="EMBL" id="MCQ6963361.1"/>
    </source>
</evidence>
<organism evidence="1 2">
    <name type="scientific">Methanolobus chelungpuianus</name>
    <dbReference type="NCBI Taxonomy" id="502115"/>
    <lineage>
        <taxon>Archaea</taxon>
        <taxon>Methanobacteriati</taxon>
        <taxon>Methanobacteriota</taxon>
        <taxon>Stenosarchaea group</taxon>
        <taxon>Methanomicrobia</taxon>
        <taxon>Methanosarcinales</taxon>
        <taxon>Methanosarcinaceae</taxon>
        <taxon>Methanolobus</taxon>
    </lineage>
</organism>
<reference evidence="1 2" key="1">
    <citation type="journal article" date="2011" name="Appl. Environ. Microbiol.">
        <title>Methanogenic archaea isolated from Taiwan's Chelungpu fault.</title>
        <authorList>
            <person name="Wu S.Y."/>
            <person name="Lai M.C."/>
        </authorList>
    </citation>
    <scope>NUCLEOTIDE SEQUENCE [LARGE SCALE GENOMIC DNA]</scope>
    <source>
        <strain evidence="1 2">St545Mb</strain>
    </source>
</reference>
<proteinExistence type="predicted"/>
<accession>A0AAE3HBN7</accession>
<dbReference type="EMBL" id="JTEO01000005">
    <property type="protein sequence ID" value="MCQ6963361.1"/>
    <property type="molecule type" value="Genomic_DNA"/>
</dbReference>
<dbReference type="AlphaFoldDB" id="A0AAE3HBN7"/>
<evidence type="ECO:0000313" key="2">
    <source>
        <dbReference type="Proteomes" id="UP001206983"/>
    </source>
</evidence>
<comment type="caution">
    <text evidence="1">The sequence shown here is derived from an EMBL/GenBank/DDBJ whole genome shotgun (WGS) entry which is preliminary data.</text>
</comment>
<keyword evidence="2" id="KW-1185">Reference proteome</keyword>